<keyword evidence="3" id="KW-1185">Reference proteome</keyword>
<dbReference type="Proteomes" id="UP000199181">
    <property type="component" value="Unassembled WGS sequence"/>
</dbReference>
<evidence type="ECO:0000256" key="1">
    <source>
        <dbReference type="SAM" id="SignalP"/>
    </source>
</evidence>
<gene>
    <name evidence="2" type="ORF">SAMN05443639_101891</name>
</gene>
<keyword evidence="1" id="KW-0732">Signal</keyword>
<dbReference type="EMBL" id="FOIJ01000001">
    <property type="protein sequence ID" value="SET00869.1"/>
    <property type="molecule type" value="Genomic_DNA"/>
</dbReference>
<protein>
    <recommendedName>
        <fullName evidence="4">Secreted protein</fullName>
    </recommendedName>
</protein>
<reference evidence="3" key="1">
    <citation type="submission" date="2016-10" db="EMBL/GenBank/DDBJ databases">
        <authorList>
            <person name="Varghese N."/>
            <person name="Submissions S."/>
        </authorList>
    </citation>
    <scope>NUCLEOTIDE SEQUENCE [LARGE SCALE GENOMIC DNA]</scope>
    <source>
        <strain evidence="3">DSM 16858</strain>
    </source>
</reference>
<accession>A0A1I0B2C8</accession>
<evidence type="ECO:0008006" key="4">
    <source>
        <dbReference type="Google" id="ProtNLM"/>
    </source>
</evidence>
<feature type="chain" id="PRO_5011503467" description="Secreted protein" evidence="1">
    <location>
        <begin position="26"/>
        <end position="67"/>
    </location>
</feature>
<organism evidence="2 3">
    <name type="scientific">Stigmatella erecta</name>
    <dbReference type="NCBI Taxonomy" id="83460"/>
    <lineage>
        <taxon>Bacteria</taxon>
        <taxon>Pseudomonadati</taxon>
        <taxon>Myxococcota</taxon>
        <taxon>Myxococcia</taxon>
        <taxon>Myxococcales</taxon>
        <taxon>Cystobacterineae</taxon>
        <taxon>Archangiaceae</taxon>
        <taxon>Stigmatella</taxon>
    </lineage>
</organism>
<dbReference type="AlphaFoldDB" id="A0A1I0B2C8"/>
<feature type="signal peptide" evidence="1">
    <location>
        <begin position="1"/>
        <end position="25"/>
    </location>
</feature>
<proteinExistence type="predicted"/>
<sequence>MLCTRHSLRLIVVLLMLRTISPLHQVMAHDVQCYVLGAIHNSKAQVSSSIQSTCYRFFVYYTPVHAS</sequence>
<evidence type="ECO:0000313" key="3">
    <source>
        <dbReference type="Proteomes" id="UP000199181"/>
    </source>
</evidence>
<evidence type="ECO:0000313" key="2">
    <source>
        <dbReference type="EMBL" id="SET00869.1"/>
    </source>
</evidence>
<name>A0A1I0B2C8_9BACT</name>